<evidence type="ECO:0000259" key="12">
    <source>
        <dbReference type="Pfam" id="PF02225"/>
    </source>
</evidence>
<evidence type="ECO:0000259" key="13">
    <source>
        <dbReference type="Pfam" id="PF25011"/>
    </source>
</evidence>
<evidence type="ECO:0000256" key="10">
    <source>
        <dbReference type="ARBA" id="ARBA00037847"/>
    </source>
</evidence>
<keyword evidence="9" id="KW-0325">Glycoprotein</keyword>
<evidence type="ECO:0000256" key="4">
    <source>
        <dbReference type="ARBA" id="ARBA00022729"/>
    </source>
</evidence>
<keyword evidence="4" id="KW-0732">Signal</keyword>
<dbReference type="eggNOG" id="ENOG502QSX2">
    <property type="taxonomic scope" value="Eukaryota"/>
</dbReference>
<dbReference type="AlphaFoldDB" id="K0SXD1"/>
<dbReference type="Proteomes" id="UP000266841">
    <property type="component" value="Unassembled WGS sequence"/>
</dbReference>
<feature type="non-terminal residue" evidence="14">
    <location>
        <position position="342"/>
    </location>
</feature>
<dbReference type="Pfam" id="PF02225">
    <property type="entry name" value="PA"/>
    <property type="match status" value="1"/>
</dbReference>
<evidence type="ECO:0000256" key="9">
    <source>
        <dbReference type="ARBA" id="ARBA00023180"/>
    </source>
</evidence>
<dbReference type="EMBL" id="AGNL01009833">
    <property type="protein sequence ID" value="EJK69604.1"/>
    <property type="molecule type" value="Genomic_DNA"/>
</dbReference>
<dbReference type="OrthoDB" id="10045365at2759"/>
<comment type="caution">
    <text evidence="14">The sequence shown here is derived from an EMBL/GenBank/DDBJ whole genome shotgun (WGS) entry which is preliminary data.</text>
</comment>
<keyword evidence="5" id="KW-0677">Repeat</keyword>
<proteinExistence type="predicted"/>
<keyword evidence="6" id="KW-0106">Calcium</keyword>
<dbReference type="Gene3D" id="3.50.30.30">
    <property type="match status" value="1"/>
</dbReference>
<feature type="compositionally biased region" description="Basic residues" evidence="11">
    <location>
        <begin position="1"/>
        <end position="10"/>
    </location>
</feature>
<dbReference type="GO" id="GO:0016020">
    <property type="term" value="C:membrane"/>
    <property type="evidence" value="ECO:0007669"/>
    <property type="project" value="UniProtKB-SubCell"/>
</dbReference>
<evidence type="ECO:0000256" key="2">
    <source>
        <dbReference type="ARBA" id="ARBA00022536"/>
    </source>
</evidence>
<evidence type="ECO:0000256" key="6">
    <source>
        <dbReference type="ARBA" id="ARBA00022837"/>
    </source>
</evidence>
<evidence type="ECO:0000313" key="14">
    <source>
        <dbReference type="EMBL" id="EJK69604.1"/>
    </source>
</evidence>
<keyword evidence="15" id="KW-1185">Reference proteome</keyword>
<feature type="domain" description="Vacuolar sorting receptor thioredoxin-like" evidence="13">
    <location>
        <begin position="239"/>
        <end position="331"/>
    </location>
</feature>
<evidence type="ECO:0000256" key="1">
    <source>
        <dbReference type="ARBA" id="ARBA00004479"/>
    </source>
</evidence>
<reference evidence="14 15" key="1">
    <citation type="journal article" date="2012" name="Genome Biol.">
        <title>Genome and low-iron response of an oceanic diatom adapted to chronic iron limitation.</title>
        <authorList>
            <person name="Lommer M."/>
            <person name="Specht M."/>
            <person name="Roy A.S."/>
            <person name="Kraemer L."/>
            <person name="Andreson R."/>
            <person name="Gutowska M.A."/>
            <person name="Wolf J."/>
            <person name="Bergner S.V."/>
            <person name="Schilhabel M.B."/>
            <person name="Klostermeier U.C."/>
            <person name="Beiko R.G."/>
            <person name="Rosenstiel P."/>
            <person name="Hippler M."/>
            <person name="Laroche J."/>
        </authorList>
    </citation>
    <scope>NUCLEOTIDE SEQUENCE [LARGE SCALE GENOMIC DNA]</scope>
    <source>
        <strain evidence="14 15">CCMP1005</strain>
    </source>
</reference>
<dbReference type="SUPFAM" id="SSF52025">
    <property type="entry name" value="PA domain"/>
    <property type="match status" value="1"/>
</dbReference>
<keyword evidence="8" id="KW-0472">Membrane</keyword>
<dbReference type="InterPro" id="IPR003137">
    <property type="entry name" value="PA_domain"/>
</dbReference>
<evidence type="ECO:0000256" key="11">
    <source>
        <dbReference type="SAM" id="MobiDB-lite"/>
    </source>
</evidence>
<evidence type="ECO:0000256" key="3">
    <source>
        <dbReference type="ARBA" id="ARBA00022692"/>
    </source>
</evidence>
<evidence type="ECO:0000256" key="7">
    <source>
        <dbReference type="ARBA" id="ARBA00022989"/>
    </source>
</evidence>
<dbReference type="PANTHER" id="PTHR22702">
    <property type="entry name" value="PROTEASE-ASSOCIATED DOMAIN-CONTAINING PROTEIN"/>
    <property type="match status" value="1"/>
</dbReference>
<evidence type="ECO:0000256" key="8">
    <source>
        <dbReference type="ARBA" id="ARBA00023136"/>
    </source>
</evidence>
<feature type="domain" description="PA" evidence="12">
    <location>
        <begin position="104"/>
        <end position="213"/>
    </location>
</feature>
<dbReference type="GO" id="GO:0012505">
    <property type="term" value="C:endomembrane system"/>
    <property type="evidence" value="ECO:0007669"/>
    <property type="project" value="UniProtKB-SubCell"/>
</dbReference>
<keyword evidence="2" id="KW-0245">EGF-like domain</keyword>
<dbReference type="PANTHER" id="PTHR22702:SF1">
    <property type="entry name" value="PROTEASE-ASSOCIATED DOMAIN-CONTAINING PROTEIN 1"/>
    <property type="match status" value="1"/>
</dbReference>
<dbReference type="Pfam" id="PF25011">
    <property type="entry name" value="VSR_TRX"/>
    <property type="match status" value="1"/>
</dbReference>
<protein>
    <submittedName>
        <fullName evidence="14">Uncharacterized protein</fullName>
    </submittedName>
</protein>
<keyword evidence="7" id="KW-1133">Transmembrane helix</keyword>
<evidence type="ECO:0000313" key="15">
    <source>
        <dbReference type="Proteomes" id="UP000266841"/>
    </source>
</evidence>
<dbReference type="InterPro" id="IPR056858">
    <property type="entry name" value="VSR_TRX"/>
</dbReference>
<evidence type="ECO:0000256" key="5">
    <source>
        <dbReference type="ARBA" id="ARBA00022737"/>
    </source>
</evidence>
<keyword evidence="3" id="KW-0812">Transmembrane</keyword>
<feature type="region of interest" description="Disordered" evidence="11">
    <location>
        <begin position="1"/>
        <end position="22"/>
    </location>
</feature>
<organism evidence="14 15">
    <name type="scientific">Thalassiosira oceanica</name>
    <name type="common">Marine diatom</name>
    <dbReference type="NCBI Taxonomy" id="159749"/>
    <lineage>
        <taxon>Eukaryota</taxon>
        <taxon>Sar</taxon>
        <taxon>Stramenopiles</taxon>
        <taxon>Ochrophyta</taxon>
        <taxon>Bacillariophyta</taxon>
        <taxon>Coscinodiscophyceae</taxon>
        <taxon>Thalassiosirophycidae</taxon>
        <taxon>Thalassiosirales</taxon>
        <taxon>Thalassiosiraceae</taxon>
        <taxon>Thalassiosira</taxon>
    </lineage>
</organism>
<name>K0SXD1_THAOC</name>
<sequence>MPNFRTKKKNDRPPAPPKIDTAKPLHTVPALLALSLSLVAMCHRKGRHTKLIIGLLSLLASATSARLRSQLLGIQPPGPPGGFAHVESLFGPSQTNATLVASVIYADSQLCSRNDASMSTWYPPTIHSGFAGPPDRFILMVDRGGCTFVRKVRNAQNLGATAVVIADNTCQCNDICKSEQGFDCELYRPIMADDGSGSDIDIHSFLMFKQDADAIKDQLRNGDEVVMEISWKSDLPKAFEIWVSPFDAASQQFLLDFKPYARRFGEANITVEPRLYISDANGGCLGTDSESQCFTLCTNNGRYCSIDPDNDIDGGLSGAEAVAESLRWILVSWKVPQPSGRQ</sequence>
<comment type="subcellular location">
    <subcellularLocation>
        <location evidence="10">Endomembrane system</location>
        <topology evidence="10">Single-pass membrane protein</topology>
    </subcellularLocation>
    <subcellularLocation>
        <location evidence="1">Membrane</location>
        <topology evidence="1">Single-pass type I membrane protein</topology>
    </subcellularLocation>
</comment>
<dbReference type="InterPro" id="IPR046450">
    <property type="entry name" value="PA_dom_sf"/>
</dbReference>
<accession>K0SXD1</accession>
<gene>
    <name evidence="14" type="ORF">THAOC_09121</name>
</gene>